<comment type="similarity">
    <text evidence="1">Belongs to the protein-tyrosine phosphatase family. Non-receptor class subfamily.</text>
</comment>
<proteinExistence type="inferred from homology"/>
<evidence type="ECO:0000313" key="6">
    <source>
        <dbReference type="Proteomes" id="UP001412239"/>
    </source>
</evidence>
<dbReference type="PROSITE" id="PS00383">
    <property type="entry name" value="TYR_PHOSPHATASE_1"/>
    <property type="match status" value="1"/>
</dbReference>
<dbReference type="AlphaFoldDB" id="A0A292PQ33"/>
<dbReference type="SUPFAM" id="SSF52799">
    <property type="entry name" value="(Phosphotyrosine protein) phosphatases II"/>
    <property type="match status" value="1"/>
</dbReference>
<dbReference type="Pfam" id="PF00102">
    <property type="entry name" value="Y_phosphatase"/>
    <property type="match status" value="1"/>
</dbReference>
<evidence type="ECO:0000313" key="5">
    <source>
        <dbReference type="EMBL" id="CUS09669.1"/>
    </source>
</evidence>
<feature type="region of interest" description="Disordered" evidence="2">
    <location>
        <begin position="1"/>
        <end position="42"/>
    </location>
</feature>
<reference evidence="5" key="1">
    <citation type="submission" date="2015-10" db="EMBL/GenBank/DDBJ databases">
        <authorList>
            <person name="Regsiter A."/>
            <person name="william w."/>
        </authorList>
    </citation>
    <scope>NUCLEOTIDE SEQUENCE</scope>
    <source>
        <strain evidence="5">Montdore</strain>
    </source>
</reference>
<evidence type="ECO:0000256" key="2">
    <source>
        <dbReference type="SAM" id="MobiDB-lite"/>
    </source>
</evidence>
<dbReference type="GO" id="GO:0004725">
    <property type="term" value="F:protein tyrosine phosphatase activity"/>
    <property type="evidence" value="ECO:0007669"/>
    <property type="project" value="InterPro"/>
</dbReference>
<evidence type="ECO:0000259" key="4">
    <source>
        <dbReference type="PROSITE" id="PS50056"/>
    </source>
</evidence>
<dbReference type="PROSITE" id="PS50056">
    <property type="entry name" value="TYR_PHOSPHATASE_2"/>
    <property type="match status" value="1"/>
</dbReference>
<feature type="domain" description="Tyrosine-protein phosphatase" evidence="3">
    <location>
        <begin position="59"/>
        <end position="349"/>
    </location>
</feature>
<dbReference type="InterPro" id="IPR003595">
    <property type="entry name" value="Tyr_Pase_cat"/>
</dbReference>
<dbReference type="PROSITE" id="PS50055">
    <property type="entry name" value="TYR_PHOSPHATASE_PTP"/>
    <property type="match status" value="1"/>
</dbReference>
<dbReference type="SMART" id="SM00404">
    <property type="entry name" value="PTPc_motif"/>
    <property type="match status" value="1"/>
</dbReference>
<feature type="domain" description="Tyrosine specific protein phosphatases" evidence="4">
    <location>
        <begin position="260"/>
        <end position="340"/>
    </location>
</feature>
<dbReference type="PRINTS" id="PR00700">
    <property type="entry name" value="PRTYPHPHTASE"/>
</dbReference>
<dbReference type="InterPro" id="IPR029021">
    <property type="entry name" value="Prot-tyrosine_phosphatase-like"/>
</dbReference>
<keyword evidence="6" id="KW-1185">Reference proteome</keyword>
<sequence>MPMSTHILRAGSQSLHHHPASLNTSSARSSQRSSRSRFRQGRSREKGIPIFLTLAIAEIRRKYRMLELLQEERLHESRRPGEDTQWKIDDSDEVTERNRYSNIAAWDSNRIRLRVPAEHCDYINASPIVLKGRNGLVKRYIATQGPREGQFNHIWRMVWQETSDVAVIVMLTKTFELGRDKCFQYFPEKLDDTPWTVDGDEEFGDGFKATIRLLEKTKDKRSSCTVRKISLKVGEKEKIVWHLLFKGWPDFNVPEGDDRIALLEAIKLANEKNSGPHNPLIVHCSAGVGRSGTFITLDHFLREMDAGAISVDEREDPVFEVVNQLREQRMYMVQSQVQYEFLYQVLRERFQRRAKSASPPILPLDDPAEMDSEFENGQGGVRLH</sequence>
<dbReference type="CDD" id="cd18533">
    <property type="entry name" value="PTP_fungal"/>
    <property type="match status" value="1"/>
</dbReference>
<feature type="region of interest" description="Disordered" evidence="2">
    <location>
        <begin position="356"/>
        <end position="384"/>
    </location>
</feature>
<dbReference type="PANTHER" id="PTHR19134">
    <property type="entry name" value="RECEPTOR-TYPE TYROSINE-PROTEIN PHOSPHATASE"/>
    <property type="match status" value="1"/>
</dbReference>
<gene>
    <name evidence="5" type="ORF">GSTUAT00006216001</name>
</gene>
<dbReference type="Proteomes" id="UP001412239">
    <property type="component" value="Unassembled WGS sequence"/>
</dbReference>
<dbReference type="InterPro" id="IPR000387">
    <property type="entry name" value="Tyr_Pase_dom"/>
</dbReference>
<dbReference type="Gene3D" id="3.90.190.10">
    <property type="entry name" value="Protein tyrosine phosphatase superfamily"/>
    <property type="match status" value="1"/>
</dbReference>
<protein>
    <submittedName>
        <fullName evidence="5">Uncharacterized protein</fullName>
    </submittedName>
</protein>
<organism evidence="5 6">
    <name type="scientific">Tuber aestivum</name>
    <name type="common">summer truffle</name>
    <dbReference type="NCBI Taxonomy" id="59557"/>
    <lineage>
        <taxon>Eukaryota</taxon>
        <taxon>Fungi</taxon>
        <taxon>Dikarya</taxon>
        <taxon>Ascomycota</taxon>
        <taxon>Pezizomycotina</taxon>
        <taxon>Pezizomycetes</taxon>
        <taxon>Pezizales</taxon>
        <taxon>Tuberaceae</taxon>
        <taxon>Tuber</taxon>
    </lineage>
</organism>
<dbReference type="PANTHER" id="PTHR19134:SF449">
    <property type="entry name" value="TYROSINE-PROTEIN PHOSPHATASE 1"/>
    <property type="match status" value="1"/>
</dbReference>
<dbReference type="InterPro" id="IPR000242">
    <property type="entry name" value="PTP_cat"/>
</dbReference>
<dbReference type="SMART" id="SM00194">
    <property type="entry name" value="PTPc"/>
    <property type="match status" value="1"/>
</dbReference>
<dbReference type="EMBL" id="LN891072">
    <property type="protein sequence ID" value="CUS09669.1"/>
    <property type="molecule type" value="Genomic_DNA"/>
</dbReference>
<accession>A0A292PQ33</accession>
<name>A0A292PQ33_9PEZI</name>
<evidence type="ECO:0000259" key="3">
    <source>
        <dbReference type="PROSITE" id="PS50055"/>
    </source>
</evidence>
<dbReference type="InterPro" id="IPR016130">
    <property type="entry name" value="Tyr_Pase_AS"/>
</dbReference>
<evidence type="ECO:0000256" key="1">
    <source>
        <dbReference type="ARBA" id="ARBA00009649"/>
    </source>
</evidence>
<dbReference type="InterPro" id="IPR050348">
    <property type="entry name" value="Protein-Tyr_Phosphatase"/>
</dbReference>